<feature type="non-terminal residue" evidence="7">
    <location>
        <position position="1"/>
    </location>
</feature>
<feature type="transmembrane region" description="Helical" evidence="6">
    <location>
        <begin position="57"/>
        <end position="75"/>
    </location>
</feature>
<feature type="transmembrane region" description="Helical" evidence="6">
    <location>
        <begin position="111"/>
        <end position="134"/>
    </location>
</feature>
<dbReference type="Pfam" id="PF07690">
    <property type="entry name" value="MFS_1"/>
    <property type="match status" value="1"/>
</dbReference>
<evidence type="ECO:0000256" key="6">
    <source>
        <dbReference type="SAM" id="Phobius"/>
    </source>
</evidence>
<dbReference type="Proteomes" id="UP001516400">
    <property type="component" value="Unassembled WGS sequence"/>
</dbReference>
<proteinExistence type="predicted"/>
<evidence type="ECO:0000256" key="4">
    <source>
        <dbReference type="ARBA" id="ARBA00022989"/>
    </source>
</evidence>
<comment type="caution">
    <text evidence="7">The sequence shown here is derived from an EMBL/GenBank/DDBJ whole genome shotgun (WGS) entry which is preliminary data.</text>
</comment>
<dbReference type="SUPFAM" id="SSF103473">
    <property type="entry name" value="MFS general substrate transporter"/>
    <property type="match status" value="1"/>
</dbReference>
<evidence type="ECO:0000256" key="1">
    <source>
        <dbReference type="ARBA" id="ARBA00004141"/>
    </source>
</evidence>
<protein>
    <recommendedName>
        <fullName evidence="9">Major facilitator superfamily (MFS) profile domain-containing protein</fullName>
    </recommendedName>
</protein>
<dbReference type="AlphaFoldDB" id="A0ABD2NLT4"/>
<evidence type="ECO:0000313" key="7">
    <source>
        <dbReference type="EMBL" id="KAL3279281.1"/>
    </source>
</evidence>
<feature type="transmembrane region" description="Helical" evidence="6">
    <location>
        <begin position="87"/>
        <end position="105"/>
    </location>
</feature>
<accession>A0ABD2NLT4</accession>
<keyword evidence="5 6" id="KW-0472">Membrane</keyword>
<comment type="subcellular location">
    <subcellularLocation>
        <location evidence="1">Membrane</location>
        <topology evidence="1">Multi-pass membrane protein</topology>
    </subcellularLocation>
</comment>
<dbReference type="PANTHER" id="PTHR23511:SF36">
    <property type="entry name" value="EG:BACR7A4.13 PROTEIN-RELATED"/>
    <property type="match status" value="1"/>
</dbReference>
<dbReference type="InterPro" id="IPR036259">
    <property type="entry name" value="MFS_trans_sf"/>
</dbReference>
<evidence type="ECO:0000256" key="3">
    <source>
        <dbReference type="ARBA" id="ARBA00022692"/>
    </source>
</evidence>
<keyword evidence="4 6" id="KW-1133">Transmembrane helix</keyword>
<reference evidence="7 8" key="1">
    <citation type="journal article" date="2021" name="BMC Biol.">
        <title>Horizontally acquired antibacterial genes associated with adaptive radiation of ladybird beetles.</title>
        <authorList>
            <person name="Li H.S."/>
            <person name="Tang X.F."/>
            <person name="Huang Y.H."/>
            <person name="Xu Z.Y."/>
            <person name="Chen M.L."/>
            <person name="Du X.Y."/>
            <person name="Qiu B.Y."/>
            <person name="Chen P.T."/>
            <person name="Zhang W."/>
            <person name="Slipinski A."/>
            <person name="Escalona H.E."/>
            <person name="Waterhouse R.M."/>
            <person name="Zwick A."/>
            <person name="Pang H."/>
        </authorList>
    </citation>
    <scope>NUCLEOTIDE SEQUENCE [LARGE SCALE GENOMIC DNA]</scope>
    <source>
        <strain evidence="7">SYSU2018</strain>
    </source>
</reference>
<feature type="transmembrane region" description="Helical" evidence="6">
    <location>
        <begin position="173"/>
        <end position="193"/>
    </location>
</feature>
<dbReference type="EMBL" id="JABFTP020000124">
    <property type="protein sequence ID" value="KAL3279281.1"/>
    <property type="molecule type" value="Genomic_DNA"/>
</dbReference>
<dbReference type="Gene3D" id="1.20.1250.20">
    <property type="entry name" value="MFS general substrate transporter like domains"/>
    <property type="match status" value="1"/>
</dbReference>
<feature type="transmembrane region" description="Helical" evidence="6">
    <location>
        <begin position="146"/>
        <end position="167"/>
    </location>
</feature>
<evidence type="ECO:0000256" key="5">
    <source>
        <dbReference type="ARBA" id="ARBA00023136"/>
    </source>
</evidence>
<name>A0ABD2NLT4_9CUCU</name>
<evidence type="ECO:0000313" key="8">
    <source>
        <dbReference type="Proteomes" id="UP001516400"/>
    </source>
</evidence>
<evidence type="ECO:0008006" key="9">
    <source>
        <dbReference type="Google" id="ProtNLM"/>
    </source>
</evidence>
<sequence length="202" mass="21786">SLNTLRLWLPQLFQAINDYQYYHNGTSADLCTMLDVIRPKNVSNSTECFVNTNNTQVYVNSMIVSAATLLGYVVAGSLINFLGKKKLLFILGIIAGISGCSLYLTQSITTTLILTSLYVAVASVCINVLLSAVVDLFPTTLRTMTVSLTMMFGRLGAMGGNLVFPYLLKAGCAPPFLTIGTGMLSCAFISILLPNSDMKSLQ</sequence>
<dbReference type="PANTHER" id="PTHR23511">
    <property type="entry name" value="SYNAPTIC VESICLE GLYCOPROTEIN 2"/>
    <property type="match status" value="1"/>
</dbReference>
<keyword evidence="3 6" id="KW-0812">Transmembrane</keyword>
<gene>
    <name evidence="7" type="ORF">HHI36_016789</name>
</gene>
<dbReference type="InterPro" id="IPR011701">
    <property type="entry name" value="MFS"/>
</dbReference>
<keyword evidence="8" id="KW-1185">Reference proteome</keyword>
<evidence type="ECO:0000256" key="2">
    <source>
        <dbReference type="ARBA" id="ARBA00022448"/>
    </source>
</evidence>
<organism evidence="7 8">
    <name type="scientific">Cryptolaemus montrouzieri</name>
    <dbReference type="NCBI Taxonomy" id="559131"/>
    <lineage>
        <taxon>Eukaryota</taxon>
        <taxon>Metazoa</taxon>
        <taxon>Ecdysozoa</taxon>
        <taxon>Arthropoda</taxon>
        <taxon>Hexapoda</taxon>
        <taxon>Insecta</taxon>
        <taxon>Pterygota</taxon>
        <taxon>Neoptera</taxon>
        <taxon>Endopterygota</taxon>
        <taxon>Coleoptera</taxon>
        <taxon>Polyphaga</taxon>
        <taxon>Cucujiformia</taxon>
        <taxon>Coccinelloidea</taxon>
        <taxon>Coccinellidae</taxon>
        <taxon>Scymninae</taxon>
        <taxon>Scymnini</taxon>
        <taxon>Cryptolaemus</taxon>
    </lineage>
</organism>
<keyword evidence="2" id="KW-0813">Transport</keyword>
<dbReference type="GO" id="GO:0016020">
    <property type="term" value="C:membrane"/>
    <property type="evidence" value="ECO:0007669"/>
    <property type="project" value="UniProtKB-SubCell"/>
</dbReference>